<evidence type="ECO:0000256" key="4">
    <source>
        <dbReference type="ARBA" id="ARBA00022840"/>
    </source>
</evidence>
<protein>
    <recommendedName>
        <fullName evidence="6">UvrD-like helicase C-terminal domain-containing protein</fullName>
    </recommendedName>
</protein>
<dbReference type="Pfam" id="PF13361">
    <property type="entry name" value="UvrD_C"/>
    <property type="match status" value="1"/>
</dbReference>
<feature type="coiled-coil region" evidence="5">
    <location>
        <begin position="2259"/>
        <end position="2321"/>
    </location>
</feature>
<dbReference type="GO" id="GO:0005524">
    <property type="term" value="F:ATP binding"/>
    <property type="evidence" value="ECO:0007669"/>
    <property type="project" value="UniProtKB-KW"/>
</dbReference>
<dbReference type="GO" id="GO:0004386">
    <property type="term" value="F:helicase activity"/>
    <property type="evidence" value="ECO:0007669"/>
    <property type="project" value="UniProtKB-KW"/>
</dbReference>
<keyword evidence="4" id="KW-0067">ATP-binding</keyword>
<evidence type="ECO:0000256" key="1">
    <source>
        <dbReference type="ARBA" id="ARBA00022741"/>
    </source>
</evidence>
<dbReference type="InterPro" id="IPR039904">
    <property type="entry name" value="TRANK1"/>
</dbReference>
<evidence type="ECO:0000256" key="2">
    <source>
        <dbReference type="ARBA" id="ARBA00022801"/>
    </source>
</evidence>
<dbReference type="Proteomes" id="UP000615446">
    <property type="component" value="Unassembled WGS sequence"/>
</dbReference>
<feature type="domain" description="UvrD-like helicase C-terminal" evidence="6">
    <location>
        <begin position="1018"/>
        <end position="1092"/>
    </location>
</feature>
<dbReference type="EMBL" id="BLAL01000215">
    <property type="protein sequence ID" value="GES92280.1"/>
    <property type="molecule type" value="Genomic_DNA"/>
</dbReference>
<keyword evidence="2" id="KW-0378">Hydrolase</keyword>
<keyword evidence="5" id="KW-0175">Coiled coil</keyword>
<gene>
    <name evidence="7" type="ORF">RCL2_001906700</name>
</gene>
<dbReference type="Gene3D" id="3.40.50.300">
    <property type="entry name" value="P-loop containing nucleotide triphosphate hydrolases"/>
    <property type="match status" value="2"/>
</dbReference>
<reference evidence="7" key="1">
    <citation type="submission" date="2019-10" db="EMBL/GenBank/DDBJ databases">
        <title>Conservation and host-specific expression of non-tandemly repeated heterogenous ribosome RNA gene in arbuscular mycorrhizal fungi.</title>
        <authorList>
            <person name="Maeda T."/>
            <person name="Kobayashi Y."/>
            <person name="Nakagawa T."/>
            <person name="Ezawa T."/>
            <person name="Yamaguchi K."/>
            <person name="Bino T."/>
            <person name="Nishimoto Y."/>
            <person name="Shigenobu S."/>
            <person name="Kawaguchi M."/>
        </authorList>
    </citation>
    <scope>NUCLEOTIDE SEQUENCE</scope>
    <source>
        <strain evidence="7">HR1</strain>
    </source>
</reference>
<dbReference type="GO" id="GO:0016787">
    <property type="term" value="F:hydrolase activity"/>
    <property type="evidence" value="ECO:0007669"/>
    <property type="project" value="UniProtKB-KW"/>
</dbReference>
<keyword evidence="3" id="KW-0347">Helicase</keyword>
<dbReference type="InterPro" id="IPR014017">
    <property type="entry name" value="DNA_helicase_UvrD-like_C"/>
</dbReference>
<proteinExistence type="predicted"/>
<dbReference type="SUPFAM" id="SSF52540">
    <property type="entry name" value="P-loop containing nucleoside triphosphate hydrolases"/>
    <property type="match status" value="1"/>
</dbReference>
<organism evidence="7 8">
    <name type="scientific">Rhizophagus clarus</name>
    <dbReference type="NCBI Taxonomy" id="94130"/>
    <lineage>
        <taxon>Eukaryota</taxon>
        <taxon>Fungi</taxon>
        <taxon>Fungi incertae sedis</taxon>
        <taxon>Mucoromycota</taxon>
        <taxon>Glomeromycotina</taxon>
        <taxon>Glomeromycetes</taxon>
        <taxon>Glomerales</taxon>
        <taxon>Glomeraceae</taxon>
        <taxon>Rhizophagus</taxon>
    </lineage>
</organism>
<dbReference type="PANTHER" id="PTHR21529">
    <property type="entry name" value="MAMMARY TURMOR VIRUS RECEPTOR HOMOLOG 1, 2 MTVR1, 2"/>
    <property type="match status" value="1"/>
</dbReference>
<accession>A0A8H3LUS3</accession>
<dbReference type="InterPro" id="IPR027417">
    <property type="entry name" value="P-loop_NTPase"/>
</dbReference>
<evidence type="ECO:0000313" key="8">
    <source>
        <dbReference type="Proteomes" id="UP000615446"/>
    </source>
</evidence>
<evidence type="ECO:0000313" key="7">
    <source>
        <dbReference type="EMBL" id="GES92280.1"/>
    </source>
</evidence>
<dbReference type="OrthoDB" id="3156807at2759"/>
<name>A0A8H3LUS3_9GLOM</name>
<evidence type="ECO:0000259" key="6">
    <source>
        <dbReference type="Pfam" id="PF13361"/>
    </source>
</evidence>
<evidence type="ECO:0000256" key="5">
    <source>
        <dbReference type="SAM" id="Coils"/>
    </source>
</evidence>
<sequence length="2326" mass="274039">MKNIAECLYLNICLNYCTINSAVLSRIRRLAVIENQRSVSYSLSQHYQQKLETRFNMDAGLIINLLDDFNSESKCDDGQKWEKLLKWCINASKSDLDKFLAEISSSLDIYLSNLIIFTSYLCNKYLQVAPNIKNIISLVRFISLLITVVIMGNLQNSDIIGFSELLHNCIVLLWWADNKDDNNSNLVFQNIFSEVMKANVLEVLISEVHGYNCLKRMLFDFNMINRIDQLELLKAVDLVAALVEKCPEHKNDLLLSKGFTVNKACSTLLETLPPMFKIDNEEQHWNGERADSNFKNNLRSLSDKYKQYFALLRMKLPRKPSDLPHLLRALKEQKIDSFKDLIGFFPCTSCHKQALNYIAPDKYFLEDESVPSRCFRLPFEFNDDDRLGPWDILLSSDTIKDLQILESNPDLIRMIMKKLGQISSGKWNMHELRCTVRTSVIPVYEVVLPDNGLKILWQVDYGFSIRSNSFTQLVKVWAITTDQNQIEEVLRKLLILHQVYTLNQRHRCTVELEDGVILPMILGDEEDTEERLCSSRTEDELLMIHEMLVTNKFFPLSTNLYKSLVFGGLKFTFQVSKKEYEIINYPTSAIIIGRSGTGKSTCILYRQIASYLSSQLDKKLRDNNRNFYKRQIFITVSPTFRHKMMKDFRLILESAKNAGKKMSMTQFNEYRKEKGKESAYTPEMYEEKDEEEELNSIPDTFNHLQLTDEYFPLFITFGKFSKMLQGTFGINNRDLIIQKKLNADNVDSYIKKNSKKSFINIADKNFVKYKTFNTKYWPSLRDYCKKKFECGLVYSEFSIIKGTNPDVDFLSREDYRSMKARNCDYDSMDRTLAIFRCAKKKSLGSLHIHEVYIDECQDNNIVDLALILRIFDRVNSIFLAGDIAQCIAKGSSFRFQDLRALMYQWELTRIQTKHHSIVKPKQFDLNINYRSHDGILQLAASVIDLIKHFFPDSIDHDLSRERAEVSGPIPIFDGEFQEDVFSVFKKRQISFGHSQVIIVRDDKTKLRLKKLIGRGAIVMTVFDAKGMEFNDVLLYNFFTGSLAPKKWRVIPPILGEDCKSVQTFFHEKHYILSSEFKHLYVAVTRAKQRLLICDEEADCNTPIREYWKQLVKKQKVDEEALLALAKKSDSREWDEQGKDFFEQRQYEQAKDYFEISGNRERYKLANAYHLRQIARDSINDSNDDTIKSNFNVAAVAFKECSRPNMAILCYQEVSMYKEAGDIYAEQHMFEYAAQNYRMASMWYEAGEYFEKAKKYDNAALAYEDGRLYEIAADFILRYKQEINSNTYQYVADHVKIHYRTTAISYGKFEEAIEIYIKLIDNEEDIIKAFEFLLYVCRIKILKETMTHNTSSDDALRKYLGELKVLIMRYELRSMRKTEKWNELIEEFSLYSAYLDKDIDKVYRCIQFFKHREILATEFHAMNIWLQILQLSGIQANYQHRERLHYLLRMCELVFSLIENINNKKEDHIKKNFEDVFCIVEVNNLQKRQIPFASPLLDFENKTYKNRLAEAEEVMNDQHHYDVNDVYQRISQCLILRIFELIKNADQRGRDIPDISSRICYMFTSCQKPGCRNHHVIPTPSILCQRLEFVIFHYTVMMKLDVNILLRDNHLLKNEQIIEEIRNIRNLQKWWTERLVKIHVRHKSPQISCPEATHMIIANLAKFSRDRFVDCARKTWLVDAKYINNFEVMLKCAFVFHRLQDRRSINNINWEMSKPKILSNSYNLPIGFEYKGHNKAMPVGNRLSAFFFYLYFNDVINAISNIKIFIQYAIDNAHSVNIVTSDAFGDLVSLMEFTVFLIFAIKPGYFEFCIPRAYLINYFEAFTTEPLIPGYQYNYNRVNYLVMIKYSFKQVQQLLNYLIREEMVYLSIILRLIRLLILISINEPKFATEVIIYFKYLNRRVISAKVKQYLNKKSMEQLTNVLYNDLKETSLDSLVIVHYHVENSKVLSKFSNLEKNDVMKLTYRSTKEFRSALQRIKSPIKFREKVTTVNKLQIWFRQIGQSQNAIRKLQGWFRRVLTIRKIQTWNCRIEATKKIQVWIRRIYRRVKSRKPDYDPMPDKIYNDMTNFCAKEINKKSKKKYIILLKGQTVDVVVKLISLYRRMETIINNISQDKSESNQLELLRNYHNKVNQALKSLSVTGNSVKHKKIDIKWLKNELLEAEDIINQVHRLEAATKKIQVWIRRIYRRVKSRKPDYDPMPDKIYNDMTNFCKIIAKGINKKSKKKCIMLLKGQTVDIVVELNSLHRRFINYSSDINRSNQCLELEDELRDYHKKVEQTLKSLSITENSPKLEVINIQWLENELQEAKVTINQFQKLMDKYKFEANSST</sequence>
<evidence type="ECO:0000256" key="3">
    <source>
        <dbReference type="ARBA" id="ARBA00022806"/>
    </source>
</evidence>
<comment type="caution">
    <text evidence="7">The sequence shown here is derived from an EMBL/GenBank/DDBJ whole genome shotgun (WGS) entry which is preliminary data.</text>
</comment>
<keyword evidence="1" id="KW-0547">Nucleotide-binding</keyword>
<dbReference type="PANTHER" id="PTHR21529:SF4">
    <property type="entry name" value="TPR AND ANKYRIN REPEAT-CONTAINING PROTEIN 1"/>
    <property type="match status" value="1"/>
</dbReference>